<protein>
    <recommendedName>
        <fullName evidence="3">CHAT domain-containing protein</fullName>
    </recommendedName>
</protein>
<evidence type="ECO:0000313" key="2">
    <source>
        <dbReference type="Proteomes" id="UP001194468"/>
    </source>
</evidence>
<evidence type="ECO:0000313" key="1">
    <source>
        <dbReference type="EMBL" id="KAF8444006.1"/>
    </source>
</evidence>
<reference evidence="1" key="2">
    <citation type="journal article" date="2020" name="Nat. Commun.">
        <title>Large-scale genome sequencing of mycorrhizal fungi provides insights into the early evolution of symbiotic traits.</title>
        <authorList>
            <person name="Miyauchi S."/>
            <person name="Kiss E."/>
            <person name="Kuo A."/>
            <person name="Drula E."/>
            <person name="Kohler A."/>
            <person name="Sanchez-Garcia M."/>
            <person name="Morin E."/>
            <person name="Andreopoulos B."/>
            <person name="Barry K.W."/>
            <person name="Bonito G."/>
            <person name="Buee M."/>
            <person name="Carver A."/>
            <person name="Chen C."/>
            <person name="Cichocki N."/>
            <person name="Clum A."/>
            <person name="Culley D."/>
            <person name="Crous P.W."/>
            <person name="Fauchery L."/>
            <person name="Girlanda M."/>
            <person name="Hayes R.D."/>
            <person name="Keri Z."/>
            <person name="LaButti K."/>
            <person name="Lipzen A."/>
            <person name="Lombard V."/>
            <person name="Magnuson J."/>
            <person name="Maillard F."/>
            <person name="Murat C."/>
            <person name="Nolan M."/>
            <person name="Ohm R.A."/>
            <person name="Pangilinan J."/>
            <person name="Pereira M.F."/>
            <person name="Perotto S."/>
            <person name="Peter M."/>
            <person name="Pfister S."/>
            <person name="Riley R."/>
            <person name="Sitrit Y."/>
            <person name="Stielow J.B."/>
            <person name="Szollosi G."/>
            <person name="Zifcakova L."/>
            <person name="Stursova M."/>
            <person name="Spatafora J.W."/>
            <person name="Tedersoo L."/>
            <person name="Vaario L.M."/>
            <person name="Yamada A."/>
            <person name="Yan M."/>
            <person name="Wang P."/>
            <person name="Xu J."/>
            <person name="Bruns T."/>
            <person name="Baldrian P."/>
            <person name="Vilgalys R."/>
            <person name="Dunand C."/>
            <person name="Henrissat B."/>
            <person name="Grigoriev I.V."/>
            <person name="Hibbett D."/>
            <person name="Nagy L.G."/>
            <person name="Martin F.M."/>
        </authorList>
    </citation>
    <scope>NUCLEOTIDE SEQUENCE</scope>
    <source>
        <strain evidence="1">BED1</strain>
    </source>
</reference>
<dbReference type="Proteomes" id="UP001194468">
    <property type="component" value="Unassembled WGS sequence"/>
</dbReference>
<comment type="caution">
    <text evidence="1">The sequence shown here is derived from an EMBL/GenBank/DDBJ whole genome shotgun (WGS) entry which is preliminary data.</text>
</comment>
<name>A0AAD4BZI0_BOLED</name>
<dbReference type="EMBL" id="WHUW01000007">
    <property type="protein sequence ID" value="KAF8444006.1"/>
    <property type="molecule type" value="Genomic_DNA"/>
</dbReference>
<proteinExistence type="predicted"/>
<feature type="non-terminal residue" evidence="1">
    <location>
        <position position="75"/>
    </location>
</feature>
<gene>
    <name evidence="1" type="ORF">L210DRAFT_3533485</name>
</gene>
<reference evidence="1" key="1">
    <citation type="submission" date="2019-10" db="EMBL/GenBank/DDBJ databases">
        <authorList>
            <consortium name="DOE Joint Genome Institute"/>
            <person name="Kuo A."/>
            <person name="Miyauchi S."/>
            <person name="Kiss E."/>
            <person name="Drula E."/>
            <person name="Kohler A."/>
            <person name="Sanchez-Garcia M."/>
            <person name="Andreopoulos B."/>
            <person name="Barry K.W."/>
            <person name="Bonito G."/>
            <person name="Buee M."/>
            <person name="Carver A."/>
            <person name="Chen C."/>
            <person name="Cichocki N."/>
            <person name="Clum A."/>
            <person name="Culley D."/>
            <person name="Crous P.W."/>
            <person name="Fauchery L."/>
            <person name="Girlanda M."/>
            <person name="Hayes R."/>
            <person name="Keri Z."/>
            <person name="LaButti K."/>
            <person name="Lipzen A."/>
            <person name="Lombard V."/>
            <person name="Magnuson J."/>
            <person name="Maillard F."/>
            <person name="Morin E."/>
            <person name="Murat C."/>
            <person name="Nolan M."/>
            <person name="Ohm R."/>
            <person name="Pangilinan J."/>
            <person name="Pereira M."/>
            <person name="Perotto S."/>
            <person name="Peter M."/>
            <person name="Riley R."/>
            <person name="Sitrit Y."/>
            <person name="Stielow B."/>
            <person name="Szollosi G."/>
            <person name="Zifcakova L."/>
            <person name="Stursova M."/>
            <person name="Spatafora J.W."/>
            <person name="Tedersoo L."/>
            <person name="Vaario L.-M."/>
            <person name="Yamada A."/>
            <person name="Yan M."/>
            <person name="Wang P."/>
            <person name="Xu J."/>
            <person name="Bruns T."/>
            <person name="Baldrian P."/>
            <person name="Vilgalys R."/>
            <person name="Henrissat B."/>
            <person name="Grigoriev I.V."/>
            <person name="Hibbett D."/>
            <person name="Nagy L.G."/>
            <person name="Martin F.M."/>
        </authorList>
    </citation>
    <scope>NUCLEOTIDE SEQUENCE</scope>
    <source>
        <strain evidence="1">BED1</strain>
    </source>
</reference>
<keyword evidence="2" id="KW-1185">Reference proteome</keyword>
<dbReference type="AlphaFoldDB" id="A0AAD4BZI0"/>
<sequence>MLFAGYGGVIGTMWSISDTLAPIVARDVYEHLFRNGTRPDYREAALALYEAIGRVRESGESVVQRVGSVHPCRSL</sequence>
<accession>A0AAD4BZI0</accession>
<evidence type="ECO:0008006" key="3">
    <source>
        <dbReference type="Google" id="ProtNLM"/>
    </source>
</evidence>
<organism evidence="1 2">
    <name type="scientific">Boletus edulis BED1</name>
    <dbReference type="NCBI Taxonomy" id="1328754"/>
    <lineage>
        <taxon>Eukaryota</taxon>
        <taxon>Fungi</taxon>
        <taxon>Dikarya</taxon>
        <taxon>Basidiomycota</taxon>
        <taxon>Agaricomycotina</taxon>
        <taxon>Agaricomycetes</taxon>
        <taxon>Agaricomycetidae</taxon>
        <taxon>Boletales</taxon>
        <taxon>Boletineae</taxon>
        <taxon>Boletaceae</taxon>
        <taxon>Boletoideae</taxon>
        <taxon>Boletus</taxon>
    </lineage>
</organism>